<dbReference type="InterPro" id="IPR002146">
    <property type="entry name" value="ATP_synth_b/b'su_bac/chlpt"/>
</dbReference>
<evidence type="ECO:0000256" key="14">
    <source>
        <dbReference type="HAMAP-Rule" id="MF_01398"/>
    </source>
</evidence>
<keyword evidence="9 14" id="KW-0406">Ion transport</keyword>
<proteinExistence type="inferred from homology"/>
<sequence>MQFTATASSVVSLASAEGAKMPLIPHIPELIFGLVMIGILYWVVSTKVVPNLEKAYEERRAAIEGGMEQAEEAQAQAQAQAALQQYEAQLHEARTEANAIREEARAEGASIVTEMRDKAQAEASRITESAKRQIEAERQQAVVSLRSEVGTLSTTLASRIVGESLEDEVRQKGLIDRFLSELEGGTVRPEKVAAASVPAPEQADAPAQGQLDLGTDGTAGRDA</sequence>
<feature type="transmembrane region" description="Helical" evidence="14">
    <location>
        <begin position="26"/>
        <end position="44"/>
    </location>
</feature>
<dbReference type="CDD" id="cd06503">
    <property type="entry name" value="ATP-synt_Fo_b"/>
    <property type="match status" value="1"/>
</dbReference>
<evidence type="ECO:0000256" key="16">
    <source>
        <dbReference type="SAM" id="Coils"/>
    </source>
</evidence>
<dbReference type="SUPFAM" id="SSF81573">
    <property type="entry name" value="F1F0 ATP synthase subunit B, membrane domain"/>
    <property type="match status" value="1"/>
</dbReference>
<dbReference type="Pfam" id="PF00430">
    <property type="entry name" value="ATP-synt_B"/>
    <property type="match status" value="1"/>
</dbReference>
<keyword evidence="6 14" id="KW-0812">Transmembrane</keyword>
<dbReference type="GO" id="GO:0046961">
    <property type="term" value="F:proton-transporting ATPase activity, rotational mechanism"/>
    <property type="evidence" value="ECO:0007669"/>
    <property type="project" value="TreeGrafter"/>
</dbReference>
<evidence type="ECO:0000256" key="13">
    <source>
        <dbReference type="ARBA" id="ARBA00025830"/>
    </source>
</evidence>
<keyword evidence="5 14" id="KW-0138">CF(0)</keyword>
<dbReference type="InterPro" id="IPR028987">
    <property type="entry name" value="ATP_synth_B-like_membr_sf"/>
</dbReference>
<evidence type="ECO:0000256" key="6">
    <source>
        <dbReference type="ARBA" id="ARBA00022692"/>
    </source>
</evidence>
<dbReference type="STRING" id="1385520.N802_02355"/>
<evidence type="ECO:0000256" key="5">
    <source>
        <dbReference type="ARBA" id="ARBA00022547"/>
    </source>
</evidence>
<evidence type="ECO:0000256" key="17">
    <source>
        <dbReference type="SAM" id="MobiDB-lite"/>
    </source>
</evidence>
<dbReference type="Gene3D" id="1.20.5.620">
    <property type="entry name" value="F1F0 ATP synthase subunit B, membrane domain"/>
    <property type="match status" value="1"/>
</dbReference>
<dbReference type="RefSeq" id="WP_281175117.1">
    <property type="nucleotide sequence ID" value="NZ_AVPJ01000001.1"/>
</dbReference>
<keyword evidence="19" id="KW-1185">Reference proteome</keyword>
<keyword evidence="11 14" id="KW-0066">ATP synthesis</keyword>
<dbReference type="NCBIfam" id="NF004412">
    <property type="entry name" value="PRK05759.1-3"/>
    <property type="match status" value="1"/>
</dbReference>
<dbReference type="AlphaFoldDB" id="A0A0A0JDL0"/>
<evidence type="ECO:0000256" key="8">
    <source>
        <dbReference type="ARBA" id="ARBA00022989"/>
    </source>
</evidence>
<evidence type="ECO:0000256" key="15">
    <source>
        <dbReference type="RuleBase" id="RU003848"/>
    </source>
</evidence>
<keyword evidence="8 14" id="KW-1133">Transmembrane helix</keyword>
<dbReference type="eggNOG" id="COG0711">
    <property type="taxonomic scope" value="Bacteria"/>
</dbReference>
<accession>A0A0A0JDL0</accession>
<organism evidence="18 19">
    <name type="scientific">Knoellia sinensis KCTC 19936</name>
    <dbReference type="NCBI Taxonomy" id="1385520"/>
    <lineage>
        <taxon>Bacteria</taxon>
        <taxon>Bacillati</taxon>
        <taxon>Actinomycetota</taxon>
        <taxon>Actinomycetes</taxon>
        <taxon>Micrococcales</taxon>
        <taxon>Intrasporangiaceae</taxon>
        <taxon>Knoellia</taxon>
    </lineage>
</organism>
<evidence type="ECO:0000313" key="19">
    <source>
        <dbReference type="Proteomes" id="UP000030002"/>
    </source>
</evidence>
<dbReference type="PANTHER" id="PTHR33445:SF1">
    <property type="entry name" value="ATP SYNTHASE SUBUNIT B"/>
    <property type="match status" value="1"/>
</dbReference>
<dbReference type="GO" id="GO:0046933">
    <property type="term" value="F:proton-transporting ATP synthase activity, rotational mechanism"/>
    <property type="evidence" value="ECO:0007669"/>
    <property type="project" value="UniProtKB-UniRule"/>
</dbReference>
<name>A0A0A0JDL0_9MICO</name>
<evidence type="ECO:0000256" key="7">
    <source>
        <dbReference type="ARBA" id="ARBA00022781"/>
    </source>
</evidence>
<keyword evidence="10 14" id="KW-0472">Membrane</keyword>
<dbReference type="PANTHER" id="PTHR33445">
    <property type="entry name" value="ATP SYNTHASE SUBUNIT B', CHLOROPLASTIC"/>
    <property type="match status" value="1"/>
</dbReference>
<evidence type="ECO:0000256" key="10">
    <source>
        <dbReference type="ARBA" id="ARBA00023136"/>
    </source>
</evidence>
<protein>
    <recommendedName>
        <fullName evidence="14">ATP synthase subunit b</fullName>
    </recommendedName>
    <alternativeName>
        <fullName evidence="14">ATP synthase F(0) sector subunit b</fullName>
    </alternativeName>
    <alternativeName>
        <fullName evidence="14">ATPase subunit I</fullName>
    </alternativeName>
    <alternativeName>
        <fullName evidence="14">F-type ATPase subunit b</fullName>
        <shortName evidence="14">F-ATPase subunit b</shortName>
    </alternativeName>
</protein>
<dbReference type="InterPro" id="IPR005864">
    <property type="entry name" value="ATP_synth_F0_bsu_bac"/>
</dbReference>
<keyword evidence="7 14" id="KW-0375">Hydrogen ion transport</keyword>
<comment type="function">
    <text evidence="14">Component of the F(0) channel, it forms part of the peripheral stalk, linking F(1) to F(0).</text>
</comment>
<gene>
    <name evidence="14" type="primary">atpF</name>
    <name evidence="18" type="ORF">N802_02355</name>
</gene>
<evidence type="ECO:0000256" key="12">
    <source>
        <dbReference type="ARBA" id="ARBA00025198"/>
    </source>
</evidence>
<comment type="caution">
    <text evidence="18">The sequence shown here is derived from an EMBL/GenBank/DDBJ whole genome shotgun (WGS) entry which is preliminary data.</text>
</comment>
<feature type="coiled-coil region" evidence="16">
    <location>
        <begin position="53"/>
        <end position="103"/>
    </location>
</feature>
<dbReference type="HAMAP" id="MF_01398">
    <property type="entry name" value="ATP_synth_b_bprime"/>
    <property type="match status" value="1"/>
</dbReference>
<evidence type="ECO:0000256" key="1">
    <source>
        <dbReference type="ARBA" id="ARBA00004162"/>
    </source>
</evidence>
<comment type="subcellular location">
    <subcellularLocation>
        <location evidence="1 14">Cell membrane</location>
        <topology evidence="1 14">Single-pass membrane protein</topology>
    </subcellularLocation>
</comment>
<dbReference type="InterPro" id="IPR050059">
    <property type="entry name" value="ATP_synthase_B_chain"/>
</dbReference>
<dbReference type="GO" id="GO:0045259">
    <property type="term" value="C:proton-transporting ATP synthase complex"/>
    <property type="evidence" value="ECO:0007669"/>
    <property type="project" value="UniProtKB-KW"/>
</dbReference>
<evidence type="ECO:0000256" key="11">
    <source>
        <dbReference type="ARBA" id="ARBA00023310"/>
    </source>
</evidence>
<comment type="subunit">
    <text evidence="13 14">F-type ATPases have 2 components, F(1) - the catalytic core - and F(0) - the membrane proton channel. F(1) has five subunits: alpha(3), beta(3), gamma(1), delta(1), epsilon(1). F(0) has three main subunits: a(1), b(2) and c(10-14). The alpha and beta chains form an alternating ring which encloses part of the gamma chain. F(1) is attached to F(0) by a central stalk formed by the gamma and epsilon chains, while a peripheral stalk is formed by the delta and b chains.</text>
</comment>
<evidence type="ECO:0000256" key="4">
    <source>
        <dbReference type="ARBA" id="ARBA00022475"/>
    </source>
</evidence>
<dbReference type="GO" id="GO:0005886">
    <property type="term" value="C:plasma membrane"/>
    <property type="evidence" value="ECO:0007669"/>
    <property type="project" value="UniProtKB-SubCell"/>
</dbReference>
<reference evidence="18 19" key="1">
    <citation type="submission" date="2013-08" db="EMBL/GenBank/DDBJ databases">
        <title>The genome sequence of Knoellia sinensis.</title>
        <authorList>
            <person name="Zhu W."/>
            <person name="Wang G."/>
        </authorList>
    </citation>
    <scope>NUCLEOTIDE SEQUENCE [LARGE SCALE GENOMIC DNA]</scope>
    <source>
        <strain evidence="18 19">KCTC 19936</strain>
    </source>
</reference>
<evidence type="ECO:0000256" key="2">
    <source>
        <dbReference type="ARBA" id="ARBA00005513"/>
    </source>
</evidence>
<dbReference type="NCBIfam" id="TIGR01144">
    <property type="entry name" value="ATP_synt_b"/>
    <property type="match status" value="1"/>
</dbReference>
<keyword evidence="4 14" id="KW-1003">Cell membrane</keyword>
<keyword evidence="3 14" id="KW-0813">Transport</keyword>
<dbReference type="Proteomes" id="UP000030002">
    <property type="component" value="Unassembled WGS sequence"/>
</dbReference>
<keyword evidence="16" id="KW-0175">Coiled coil</keyword>
<feature type="region of interest" description="Disordered" evidence="17">
    <location>
        <begin position="186"/>
        <end position="223"/>
    </location>
</feature>
<evidence type="ECO:0000256" key="3">
    <source>
        <dbReference type="ARBA" id="ARBA00022448"/>
    </source>
</evidence>
<evidence type="ECO:0000313" key="18">
    <source>
        <dbReference type="EMBL" id="KGN34894.1"/>
    </source>
</evidence>
<comment type="similarity">
    <text evidence="2 14 15">Belongs to the ATPase B chain family.</text>
</comment>
<comment type="function">
    <text evidence="12 14">F(1)F(0) ATP synthase produces ATP from ADP in the presence of a proton or sodium gradient. F-type ATPases consist of two structural domains, F(1) containing the extramembraneous catalytic core and F(0) containing the membrane proton channel, linked together by a central stalk and a peripheral stalk. During catalysis, ATP synthesis in the catalytic domain of F(1) is coupled via a rotary mechanism of the central stalk subunits to proton translocation.</text>
</comment>
<dbReference type="EMBL" id="AVPJ01000001">
    <property type="protein sequence ID" value="KGN34894.1"/>
    <property type="molecule type" value="Genomic_DNA"/>
</dbReference>
<evidence type="ECO:0000256" key="9">
    <source>
        <dbReference type="ARBA" id="ARBA00023065"/>
    </source>
</evidence>